<comment type="similarity">
    <text evidence="1 6 7">Belongs to the universal ribosomal protein uS17 family.</text>
</comment>
<evidence type="ECO:0000256" key="6">
    <source>
        <dbReference type="HAMAP-Rule" id="MF_01345"/>
    </source>
</evidence>
<comment type="caution">
    <text evidence="8">The sequence shown here is derived from an EMBL/GenBank/DDBJ whole genome shotgun (WGS) entry which is preliminary data.</text>
</comment>
<sequence length="88" mass="10013">MGNEHAHKRVVQGKIISIAGNKSPVVLVERKVVHPKYRKIVKRFKKYIIHDEENRGKVGDIVTAVECKPISRRKAFNLKEIVIVGVSE</sequence>
<dbReference type="CDD" id="cd00364">
    <property type="entry name" value="Ribosomal_uS17"/>
    <property type="match status" value="1"/>
</dbReference>
<evidence type="ECO:0000256" key="1">
    <source>
        <dbReference type="ARBA" id="ARBA00010254"/>
    </source>
</evidence>
<dbReference type="GO" id="GO:0022627">
    <property type="term" value="C:cytosolic small ribosomal subunit"/>
    <property type="evidence" value="ECO:0007669"/>
    <property type="project" value="UniProtKB-UniRule"/>
</dbReference>
<keyword evidence="4 6" id="KW-0689">Ribosomal protein</keyword>
<dbReference type="InterPro" id="IPR019979">
    <property type="entry name" value="Ribosomal_uS17_CS"/>
</dbReference>
<dbReference type="HAMAP" id="MF_01345_B">
    <property type="entry name" value="Ribosomal_uS17_B"/>
    <property type="match status" value="1"/>
</dbReference>
<evidence type="ECO:0000313" key="9">
    <source>
        <dbReference type="Proteomes" id="UP000256424"/>
    </source>
</evidence>
<name>A0A3D8J6X6_9HELI</name>
<gene>
    <name evidence="6" type="primary">rpsQ</name>
    <name evidence="8" type="ORF">CQA66_04570</name>
</gene>
<dbReference type="PROSITE" id="PS00056">
    <property type="entry name" value="RIBOSOMAL_S17"/>
    <property type="match status" value="1"/>
</dbReference>
<dbReference type="PANTHER" id="PTHR10744:SF1">
    <property type="entry name" value="SMALL RIBOSOMAL SUBUNIT PROTEIN US17M"/>
    <property type="match status" value="1"/>
</dbReference>
<evidence type="ECO:0000256" key="7">
    <source>
        <dbReference type="RuleBase" id="RU003872"/>
    </source>
</evidence>
<keyword evidence="5 6" id="KW-0687">Ribonucleoprotein</keyword>
<dbReference type="GO" id="GO:0019843">
    <property type="term" value="F:rRNA binding"/>
    <property type="evidence" value="ECO:0007669"/>
    <property type="project" value="UniProtKB-UniRule"/>
</dbReference>
<dbReference type="GO" id="GO:0006412">
    <property type="term" value="P:translation"/>
    <property type="evidence" value="ECO:0007669"/>
    <property type="project" value="UniProtKB-UniRule"/>
</dbReference>
<evidence type="ECO:0000256" key="4">
    <source>
        <dbReference type="ARBA" id="ARBA00022980"/>
    </source>
</evidence>
<dbReference type="Gene3D" id="2.40.50.140">
    <property type="entry name" value="Nucleic acid-binding proteins"/>
    <property type="match status" value="1"/>
</dbReference>
<dbReference type="AlphaFoldDB" id="A0A3D8J6X6"/>
<dbReference type="InterPro" id="IPR012340">
    <property type="entry name" value="NA-bd_OB-fold"/>
</dbReference>
<comment type="function">
    <text evidence="6">One of the primary rRNA binding proteins, it binds specifically to the 5'-end of 16S ribosomal RNA.</text>
</comment>
<protein>
    <recommendedName>
        <fullName evidence="6">Small ribosomal subunit protein uS17</fullName>
    </recommendedName>
</protein>
<organism evidence="8 9">
    <name type="scientific">Helicobacter aurati</name>
    <dbReference type="NCBI Taxonomy" id="137778"/>
    <lineage>
        <taxon>Bacteria</taxon>
        <taxon>Pseudomonadati</taxon>
        <taxon>Campylobacterota</taxon>
        <taxon>Epsilonproteobacteria</taxon>
        <taxon>Campylobacterales</taxon>
        <taxon>Helicobacteraceae</taxon>
        <taxon>Helicobacter</taxon>
    </lineage>
</organism>
<proteinExistence type="inferred from homology"/>
<dbReference type="InterPro" id="IPR019984">
    <property type="entry name" value="Ribosomal_uS17_bact/chlr"/>
</dbReference>
<dbReference type="Proteomes" id="UP000256424">
    <property type="component" value="Unassembled WGS sequence"/>
</dbReference>
<accession>A0A3D8J6X6</accession>
<evidence type="ECO:0000256" key="2">
    <source>
        <dbReference type="ARBA" id="ARBA00022730"/>
    </source>
</evidence>
<dbReference type="NCBIfam" id="TIGR03635">
    <property type="entry name" value="uS17_bact"/>
    <property type="match status" value="1"/>
</dbReference>
<dbReference type="PANTHER" id="PTHR10744">
    <property type="entry name" value="40S RIBOSOMAL PROTEIN S11 FAMILY MEMBER"/>
    <property type="match status" value="1"/>
</dbReference>
<dbReference type="RefSeq" id="WP_104763565.1">
    <property type="nucleotide sequence ID" value="NZ_FZPM01000025.1"/>
</dbReference>
<dbReference type="EMBL" id="NXLW01000006">
    <property type="protein sequence ID" value="RDU72581.1"/>
    <property type="molecule type" value="Genomic_DNA"/>
</dbReference>
<keyword evidence="3 6" id="KW-0694">RNA-binding</keyword>
<reference evidence="8 9" key="1">
    <citation type="submission" date="2018-04" db="EMBL/GenBank/DDBJ databases">
        <title>Novel Campyloabacter and Helicobacter Species and Strains.</title>
        <authorList>
            <person name="Mannion A.J."/>
            <person name="Shen Z."/>
            <person name="Fox J.G."/>
        </authorList>
    </citation>
    <scope>NUCLEOTIDE SEQUENCE [LARGE SCALE GENOMIC DNA]</scope>
    <source>
        <strain evidence="8 9">MIT 97-5075</strain>
    </source>
</reference>
<dbReference type="GO" id="GO:0003735">
    <property type="term" value="F:structural constituent of ribosome"/>
    <property type="evidence" value="ECO:0007669"/>
    <property type="project" value="UniProtKB-UniRule"/>
</dbReference>
<keyword evidence="9" id="KW-1185">Reference proteome</keyword>
<dbReference type="InterPro" id="IPR000266">
    <property type="entry name" value="Ribosomal_uS17"/>
</dbReference>
<dbReference type="NCBIfam" id="NF004123">
    <property type="entry name" value="PRK05610.1"/>
    <property type="match status" value="1"/>
</dbReference>
<keyword evidence="2 6" id="KW-0699">rRNA-binding</keyword>
<evidence type="ECO:0000256" key="5">
    <source>
        <dbReference type="ARBA" id="ARBA00023274"/>
    </source>
</evidence>
<dbReference type="PRINTS" id="PR00973">
    <property type="entry name" value="RIBOSOMALS17"/>
</dbReference>
<dbReference type="OrthoDB" id="9811714at2"/>
<dbReference type="Pfam" id="PF00366">
    <property type="entry name" value="Ribosomal_S17"/>
    <property type="match status" value="1"/>
</dbReference>
<evidence type="ECO:0000256" key="3">
    <source>
        <dbReference type="ARBA" id="ARBA00022884"/>
    </source>
</evidence>
<dbReference type="SUPFAM" id="SSF50249">
    <property type="entry name" value="Nucleic acid-binding proteins"/>
    <property type="match status" value="1"/>
</dbReference>
<evidence type="ECO:0000313" key="8">
    <source>
        <dbReference type="EMBL" id="RDU72581.1"/>
    </source>
</evidence>
<comment type="subunit">
    <text evidence="6">Part of the 30S ribosomal subunit.</text>
</comment>